<keyword evidence="3" id="KW-1185">Reference proteome</keyword>
<feature type="region of interest" description="Disordered" evidence="1">
    <location>
        <begin position="157"/>
        <end position="205"/>
    </location>
</feature>
<evidence type="ECO:0000313" key="3">
    <source>
        <dbReference type="Proteomes" id="UP000283269"/>
    </source>
</evidence>
<dbReference type="EMBL" id="NHYD01003446">
    <property type="protein sequence ID" value="PPQ76971.1"/>
    <property type="molecule type" value="Genomic_DNA"/>
</dbReference>
<proteinExistence type="predicted"/>
<reference evidence="2 3" key="1">
    <citation type="journal article" date="2018" name="Evol. Lett.">
        <title>Horizontal gene cluster transfer increased hallucinogenic mushroom diversity.</title>
        <authorList>
            <person name="Reynolds H.T."/>
            <person name="Vijayakumar V."/>
            <person name="Gluck-Thaler E."/>
            <person name="Korotkin H.B."/>
            <person name="Matheny P.B."/>
            <person name="Slot J.C."/>
        </authorList>
    </citation>
    <scope>NUCLEOTIDE SEQUENCE [LARGE SCALE GENOMIC DNA]</scope>
    <source>
        <strain evidence="2 3">2631</strain>
    </source>
</reference>
<feature type="non-terminal residue" evidence="2">
    <location>
        <position position="1"/>
    </location>
</feature>
<sequence>HVSLAHLYKLLSFIVNSSFHPPNTQITTDSQTNQFNFSSVLQDYSVLSTEPEHHTIGLGSSLSLTAMLNSDDITELDTLGQAGPDSFNNSLITGSGIFTMDTSSSSTAGFISESLNNSLNVPTLGNSSQEYYQFISEPGTSYNFSRVQGGDQLELDDEASTRGRGRPRKADFFGPQLTDEQLKARMPSLRDPTAPRGPSTPSMAAWLGKSRVPQNSAMPVQQTTSAQASTLVPLTSPLPNSDSIPIRTIIPEVEDGAVLEIEVEYDADNNPIGIENFNEGTTEFNDQDPAL</sequence>
<protein>
    <submittedName>
        <fullName evidence="2">Uncharacterized protein</fullName>
    </submittedName>
</protein>
<organism evidence="2 3">
    <name type="scientific">Psilocybe cyanescens</name>
    <dbReference type="NCBI Taxonomy" id="93625"/>
    <lineage>
        <taxon>Eukaryota</taxon>
        <taxon>Fungi</taxon>
        <taxon>Dikarya</taxon>
        <taxon>Basidiomycota</taxon>
        <taxon>Agaricomycotina</taxon>
        <taxon>Agaricomycetes</taxon>
        <taxon>Agaricomycetidae</taxon>
        <taxon>Agaricales</taxon>
        <taxon>Agaricineae</taxon>
        <taxon>Strophariaceae</taxon>
        <taxon>Psilocybe</taxon>
    </lineage>
</organism>
<feature type="non-terminal residue" evidence="2">
    <location>
        <position position="291"/>
    </location>
</feature>
<gene>
    <name evidence="2" type="ORF">CVT25_009176</name>
</gene>
<evidence type="ECO:0000313" key="2">
    <source>
        <dbReference type="EMBL" id="PPQ76971.1"/>
    </source>
</evidence>
<name>A0A409WET1_PSICY</name>
<dbReference type="AlphaFoldDB" id="A0A409WET1"/>
<evidence type="ECO:0000256" key="1">
    <source>
        <dbReference type="SAM" id="MobiDB-lite"/>
    </source>
</evidence>
<dbReference type="Proteomes" id="UP000283269">
    <property type="component" value="Unassembled WGS sequence"/>
</dbReference>
<accession>A0A409WET1</accession>
<dbReference type="InParanoid" id="A0A409WET1"/>
<comment type="caution">
    <text evidence="2">The sequence shown here is derived from an EMBL/GenBank/DDBJ whole genome shotgun (WGS) entry which is preliminary data.</text>
</comment>